<evidence type="ECO:0000256" key="4">
    <source>
        <dbReference type="ARBA" id="ARBA00022989"/>
    </source>
</evidence>
<dbReference type="InterPro" id="IPR036259">
    <property type="entry name" value="MFS_trans_sf"/>
</dbReference>
<feature type="transmembrane region" description="Helical" evidence="6">
    <location>
        <begin position="115"/>
        <end position="136"/>
    </location>
</feature>
<dbReference type="Proteomes" id="UP000319514">
    <property type="component" value="Unassembled WGS sequence"/>
</dbReference>
<feature type="transmembrane region" description="Helical" evidence="6">
    <location>
        <begin position="252"/>
        <end position="269"/>
    </location>
</feature>
<organism evidence="7 8">
    <name type="scientific">Oryzihumus leptocrescens</name>
    <dbReference type="NCBI Taxonomy" id="297536"/>
    <lineage>
        <taxon>Bacteria</taxon>
        <taxon>Bacillati</taxon>
        <taxon>Actinomycetota</taxon>
        <taxon>Actinomycetes</taxon>
        <taxon>Micrococcales</taxon>
        <taxon>Intrasporangiaceae</taxon>
        <taxon>Oryzihumus</taxon>
    </lineage>
</organism>
<dbReference type="CDD" id="cd06173">
    <property type="entry name" value="MFS_MefA_like"/>
    <property type="match status" value="1"/>
</dbReference>
<feature type="transmembrane region" description="Helical" evidence="6">
    <location>
        <begin position="399"/>
        <end position="417"/>
    </location>
</feature>
<dbReference type="PANTHER" id="PTHR23513:SF17">
    <property type="entry name" value="MEMBRANE PROTEIN"/>
    <property type="match status" value="1"/>
</dbReference>
<dbReference type="AlphaFoldDB" id="A0A542Z7N6"/>
<evidence type="ECO:0000256" key="5">
    <source>
        <dbReference type="ARBA" id="ARBA00023136"/>
    </source>
</evidence>
<feature type="transmembrane region" description="Helical" evidence="6">
    <location>
        <begin position="90"/>
        <end position="109"/>
    </location>
</feature>
<accession>A0A542Z7N6</accession>
<keyword evidence="8" id="KW-1185">Reference proteome</keyword>
<comment type="subcellular location">
    <subcellularLocation>
        <location evidence="1">Cell membrane</location>
        <topology evidence="1">Multi-pass membrane protein</topology>
    </subcellularLocation>
</comment>
<name>A0A542Z7N6_9MICO</name>
<evidence type="ECO:0000256" key="6">
    <source>
        <dbReference type="SAM" id="Phobius"/>
    </source>
</evidence>
<evidence type="ECO:0000313" key="8">
    <source>
        <dbReference type="Proteomes" id="UP000319514"/>
    </source>
</evidence>
<feature type="transmembrane region" description="Helical" evidence="6">
    <location>
        <begin position="281"/>
        <end position="303"/>
    </location>
</feature>
<feature type="transmembrane region" description="Helical" evidence="6">
    <location>
        <begin position="370"/>
        <end position="393"/>
    </location>
</feature>
<dbReference type="OrthoDB" id="3688258at2"/>
<evidence type="ECO:0000313" key="7">
    <source>
        <dbReference type="EMBL" id="TQL56348.1"/>
    </source>
</evidence>
<sequence>MTAAASPAPAPRLWAFGPSFRRLLAVRLTSQLGDGVFEVALASLFFFSPERATTPGGIAAAFAVLTLPFTVIGPWAGVPLDRWSRRNTLMLGNLARAALAVVVAVLLALPAPDPLLYAVVLTFLSINRFLLAALSAGLPHVVDPAHLVAANAVTPTLGTAAYLVGGGIAYAARVTGAGHPVLVVIVAVLLAGAAALALRLRPTQLGPDREPFTPGTAAGIVEVGRDLVRGLRHLRSRHTAANALGAMTGHRLLFGVSTLALILLARNYFGAGSSQRGLTVLGWVLGAGAAGFLVAALVTPWWVRRRHDPTTVVSLALTGAGLATATLVPVLALPVLLVAAAVIGWAGQSLKICVDTLVQRDVDDAFRGRVFSVYDVLFNAAFVVAIAVAAVVVPSNGDAPVVFTVLAAAYLALSWAYRRASVRQRT</sequence>
<comment type="caution">
    <text evidence="7">The sequence shown here is derived from an EMBL/GenBank/DDBJ whole genome shotgun (WGS) entry which is preliminary data.</text>
</comment>
<dbReference type="Gene3D" id="1.20.1250.20">
    <property type="entry name" value="MFS general substrate transporter like domains"/>
    <property type="match status" value="1"/>
</dbReference>
<dbReference type="PANTHER" id="PTHR23513">
    <property type="entry name" value="INTEGRAL MEMBRANE EFFLUX PROTEIN-RELATED"/>
    <property type="match status" value="1"/>
</dbReference>
<gene>
    <name evidence="7" type="ORF">FB474_3964</name>
</gene>
<dbReference type="EMBL" id="VFOQ01000003">
    <property type="protein sequence ID" value="TQL56348.1"/>
    <property type="molecule type" value="Genomic_DNA"/>
</dbReference>
<feature type="transmembrane region" description="Helical" evidence="6">
    <location>
        <begin position="58"/>
        <end position="78"/>
    </location>
</feature>
<keyword evidence="4 6" id="KW-1133">Transmembrane helix</keyword>
<keyword evidence="3 6" id="KW-0812">Transmembrane</keyword>
<evidence type="ECO:0008006" key="9">
    <source>
        <dbReference type="Google" id="ProtNLM"/>
    </source>
</evidence>
<dbReference type="GO" id="GO:0005886">
    <property type="term" value="C:plasma membrane"/>
    <property type="evidence" value="ECO:0007669"/>
    <property type="project" value="UniProtKB-SubCell"/>
</dbReference>
<feature type="transmembrane region" description="Helical" evidence="6">
    <location>
        <begin position="177"/>
        <end position="198"/>
    </location>
</feature>
<feature type="transmembrane region" description="Helical" evidence="6">
    <location>
        <begin position="148"/>
        <end position="171"/>
    </location>
</feature>
<keyword evidence="5 6" id="KW-0472">Membrane</keyword>
<evidence type="ECO:0000256" key="2">
    <source>
        <dbReference type="ARBA" id="ARBA00022475"/>
    </source>
</evidence>
<protein>
    <recommendedName>
        <fullName evidence="9">MFS transporter</fullName>
    </recommendedName>
</protein>
<keyword evidence="2" id="KW-1003">Cell membrane</keyword>
<proteinExistence type="predicted"/>
<evidence type="ECO:0000256" key="3">
    <source>
        <dbReference type="ARBA" id="ARBA00022692"/>
    </source>
</evidence>
<dbReference type="SUPFAM" id="SSF103473">
    <property type="entry name" value="MFS general substrate transporter"/>
    <property type="match status" value="1"/>
</dbReference>
<dbReference type="RefSeq" id="WP_141790560.1">
    <property type="nucleotide sequence ID" value="NZ_BAAAKX010000008.1"/>
</dbReference>
<evidence type="ECO:0000256" key="1">
    <source>
        <dbReference type="ARBA" id="ARBA00004651"/>
    </source>
</evidence>
<reference evidence="7 8" key="1">
    <citation type="submission" date="2019-06" db="EMBL/GenBank/DDBJ databases">
        <title>Sequencing the genomes of 1000 actinobacteria strains.</title>
        <authorList>
            <person name="Klenk H.-P."/>
        </authorList>
    </citation>
    <scope>NUCLEOTIDE SEQUENCE [LARGE SCALE GENOMIC DNA]</scope>
    <source>
        <strain evidence="7 8">DSM 18082</strain>
    </source>
</reference>